<organism evidence="2 3">
    <name type="scientific">Adineta steineri</name>
    <dbReference type="NCBI Taxonomy" id="433720"/>
    <lineage>
        <taxon>Eukaryota</taxon>
        <taxon>Metazoa</taxon>
        <taxon>Spiralia</taxon>
        <taxon>Gnathifera</taxon>
        <taxon>Rotifera</taxon>
        <taxon>Eurotatoria</taxon>
        <taxon>Bdelloidea</taxon>
        <taxon>Adinetida</taxon>
        <taxon>Adinetidae</taxon>
        <taxon>Adineta</taxon>
    </lineage>
</organism>
<proteinExistence type="predicted"/>
<gene>
    <name evidence="2" type="ORF">OXD698_LOCUS38267</name>
</gene>
<comment type="caution">
    <text evidence="2">The sequence shown here is derived from an EMBL/GenBank/DDBJ whole genome shotgun (WGS) entry which is preliminary data.</text>
</comment>
<sequence>MGTFIFQALSAFCQLSNQIISNRLIQLNSSQYVTASVAPLQVFQSQTQAFISQFISSITNDFLLSISTIRNTTQSNNLLTGQLTNYYLVRQSNNYVYSSSSSYGNCSCATSAICGYESPIYDLKTSNALFIVPGIYTGCYIIEALLQSNLQCFYNQTCINKIQSYFTKYLSMNLTTLDVSLLVQFHMNSKIQELVDNLMVEEWNNSTGYDGYYRECQPSKCSYTYQTKNDVIYIITTVIGLVGGLITVLKLIVPRLIELMRRKREETRSENGKTKFKNKGRFIMQVSTFTW</sequence>
<evidence type="ECO:0000256" key="1">
    <source>
        <dbReference type="SAM" id="Phobius"/>
    </source>
</evidence>
<protein>
    <recommendedName>
        <fullName evidence="4">Transmembrane protein</fullName>
    </recommendedName>
</protein>
<dbReference type="EMBL" id="CAJOAZ010007134">
    <property type="protein sequence ID" value="CAF4154738.1"/>
    <property type="molecule type" value="Genomic_DNA"/>
</dbReference>
<evidence type="ECO:0000313" key="3">
    <source>
        <dbReference type="Proteomes" id="UP000663844"/>
    </source>
</evidence>
<evidence type="ECO:0000313" key="2">
    <source>
        <dbReference type="EMBL" id="CAF4154738.1"/>
    </source>
</evidence>
<keyword evidence="1" id="KW-1133">Transmembrane helix</keyword>
<keyword evidence="1" id="KW-0812">Transmembrane</keyword>
<evidence type="ECO:0008006" key="4">
    <source>
        <dbReference type="Google" id="ProtNLM"/>
    </source>
</evidence>
<accession>A0A819YCS5</accession>
<reference evidence="2" key="1">
    <citation type="submission" date="2021-02" db="EMBL/GenBank/DDBJ databases">
        <authorList>
            <person name="Nowell W R."/>
        </authorList>
    </citation>
    <scope>NUCLEOTIDE SEQUENCE</scope>
</reference>
<dbReference type="Proteomes" id="UP000663844">
    <property type="component" value="Unassembled WGS sequence"/>
</dbReference>
<dbReference type="AlphaFoldDB" id="A0A819YCS5"/>
<name>A0A819YCS5_9BILA</name>
<keyword evidence="1" id="KW-0472">Membrane</keyword>
<feature type="transmembrane region" description="Helical" evidence="1">
    <location>
        <begin position="231"/>
        <end position="253"/>
    </location>
</feature>